<feature type="compositionally biased region" description="Basic and acidic residues" evidence="1">
    <location>
        <begin position="30"/>
        <end position="40"/>
    </location>
</feature>
<sequence length="129" mass="14336">MRIFRLASATVALAVALVLPYEAAAQPRVQPDRAPGHHPETLGTEDAEDTDDLFGAACFIRVDGSWVTAYCHNPYPDIDLVRLHVECAHWWDLDSDSRAVAAEPAQTVKLTGRCWQKVRSAWISHQRAS</sequence>
<keyword evidence="4" id="KW-1185">Reference proteome</keyword>
<dbReference type="EMBL" id="BAAAGU010000102">
    <property type="protein sequence ID" value="GAA0671408.1"/>
    <property type="molecule type" value="Genomic_DNA"/>
</dbReference>
<keyword evidence="2" id="KW-0732">Signal</keyword>
<feature type="chain" id="PRO_5045234017" description="Secreted protein" evidence="2">
    <location>
        <begin position="24"/>
        <end position="129"/>
    </location>
</feature>
<dbReference type="RefSeq" id="WP_344007569.1">
    <property type="nucleotide sequence ID" value="NZ_BAAAGU010000102.1"/>
</dbReference>
<proteinExistence type="predicted"/>
<evidence type="ECO:0000313" key="3">
    <source>
        <dbReference type="EMBL" id="GAA0671408.1"/>
    </source>
</evidence>
<protein>
    <recommendedName>
        <fullName evidence="5">Secreted protein</fullName>
    </recommendedName>
</protein>
<name>A0ABN1HXA4_9ACTN</name>
<feature type="region of interest" description="Disordered" evidence="1">
    <location>
        <begin position="28"/>
        <end position="47"/>
    </location>
</feature>
<evidence type="ECO:0000256" key="1">
    <source>
        <dbReference type="SAM" id="MobiDB-lite"/>
    </source>
</evidence>
<dbReference type="Proteomes" id="UP001500724">
    <property type="component" value="Unassembled WGS sequence"/>
</dbReference>
<feature type="signal peptide" evidence="2">
    <location>
        <begin position="1"/>
        <end position="23"/>
    </location>
</feature>
<evidence type="ECO:0008006" key="5">
    <source>
        <dbReference type="Google" id="ProtNLM"/>
    </source>
</evidence>
<comment type="caution">
    <text evidence="3">The sequence shown here is derived from an EMBL/GenBank/DDBJ whole genome shotgun (WGS) entry which is preliminary data.</text>
</comment>
<gene>
    <name evidence="3" type="ORF">GCM10009535_58900</name>
</gene>
<accession>A0ABN1HXA4</accession>
<evidence type="ECO:0000313" key="4">
    <source>
        <dbReference type="Proteomes" id="UP001500724"/>
    </source>
</evidence>
<organism evidence="3 4">
    <name type="scientific">Streptomyces thermocarboxydovorans</name>
    <dbReference type="NCBI Taxonomy" id="59298"/>
    <lineage>
        <taxon>Bacteria</taxon>
        <taxon>Bacillati</taxon>
        <taxon>Actinomycetota</taxon>
        <taxon>Actinomycetes</taxon>
        <taxon>Kitasatosporales</taxon>
        <taxon>Streptomycetaceae</taxon>
        <taxon>Streptomyces</taxon>
    </lineage>
</organism>
<reference evidence="3 4" key="1">
    <citation type="journal article" date="2019" name="Int. J. Syst. Evol. Microbiol.">
        <title>The Global Catalogue of Microorganisms (GCM) 10K type strain sequencing project: providing services to taxonomists for standard genome sequencing and annotation.</title>
        <authorList>
            <consortium name="The Broad Institute Genomics Platform"/>
            <consortium name="The Broad Institute Genome Sequencing Center for Infectious Disease"/>
            <person name="Wu L."/>
            <person name="Ma J."/>
        </authorList>
    </citation>
    <scope>NUCLEOTIDE SEQUENCE [LARGE SCALE GENOMIC DNA]</scope>
    <source>
        <strain evidence="3 4">JCM 10367</strain>
    </source>
</reference>
<evidence type="ECO:0000256" key="2">
    <source>
        <dbReference type="SAM" id="SignalP"/>
    </source>
</evidence>